<dbReference type="AlphaFoldDB" id="A0A5C5UEJ6"/>
<organism evidence="1 2">
    <name type="scientific">Corynebacterium canis</name>
    <dbReference type="NCBI Taxonomy" id="679663"/>
    <lineage>
        <taxon>Bacteria</taxon>
        <taxon>Bacillati</taxon>
        <taxon>Actinomycetota</taxon>
        <taxon>Actinomycetes</taxon>
        <taxon>Mycobacteriales</taxon>
        <taxon>Corynebacteriaceae</taxon>
        <taxon>Corynebacterium</taxon>
    </lineage>
</organism>
<keyword evidence="2" id="KW-1185">Reference proteome</keyword>
<dbReference type="OrthoDB" id="4426404at2"/>
<comment type="caution">
    <text evidence="1">The sequence shown here is derived from an EMBL/GenBank/DDBJ whole genome shotgun (WGS) entry which is preliminary data.</text>
</comment>
<sequence length="73" mass="8020">MAMTLRLSPDQDRALTLLAAAQGTSKQEAAVRAIVAAAARTLIDAEVAELARTYLAEYATLERRIRQVPPRKR</sequence>
<dbReference type="RefSeq" id="WP_146324990.1">
    <property type="nucleotide sequence ID" value="NZ_BAABLR010000069.1"/>
</dbReference>
<reference evidence="1 2" key="1">
    <citation type="submission" date="2019-08" db="EMBL/GenBank/DDBJ databases">
        <authorList>
            <person name="Lei W."/>
        </authorList>
    </citation>
    <scope>NUCLEOTIDE SEQUENCE [LARGE SCALE GENOMIC DNA]</scope>
    <source>
        <strain evidence="1 2">CCUG 58627</strain>
    </source>
</reference>
<name>A0A5C5UEJ6_9CORY</name>
<evidence type="ECO:0000313" key="1">
    <source>
        <dbReference type="EMBL" id="TWT23912.1"/>
    </source>
</evidence>
<dbReference type="EMBL" id="VOHM01000022">
    <property type="protein sequence ID" value="TWT23912.1"/>
    <property type="molecule type" value="Genomic_DNA"/>
</dbReference>
<proteinExistence type="predicted"/>
<evidence type="ECO:0000313" key="2">
    <source>
        <dbReference type="Proteomes" id="UP000320791"/>
    </source>
</evidence>
<gene>
    <name evidence="1" type="ORF">FRX94_09595</name>
</gene>
<dbReference type="Proteomes" id="UP000320791">
    <property type="component" value="Unassembled WGS sequence"/>
</dbReference>
<protein>
    <submittedName>
        <fullName evidence="1">CopG family transcriptional regulator</fullName>
    </submittedName>
</protein>
<accession>A0A5C5UEJ6</accession>